<dbReference type="Proteomes" id="UP000235371">
    <property type="component" value="Unassembled WGS sequence"/>
</dbReference>
<reference evidence="3 4" key="1">
    <citation type="submission" date="2016-04" db="EMBL/GenBank/DDBJ databases">
        <title>A degradative enzymes factory behind the ericoid mycorrhizal symbiosis.</title>
        <authorList>
            <consortium name="DOE Joint Genome Institute"/>
            <person name="Martino E."/>
            <person name="Morin E."/>
            <person name="Grelet G."/>
            <person name="Kuo A."/>
            <person name="Kohler A."/>
            <person name="Daghino S."/>
            <person name="Barry K."/>
            <person name="Choi C."/>
            <person name="Cichocki N."/>
            <person name="Clum A."/>
            <person name="Copeland A."/>
            <person name="Hainaut M."/>
            <person name="Haridas S."/>
            <person name="Labutti K."/>
            <person name="Lindquist E."/>
            <person name="Lipzen A."/>
            <person name="Khouja H.-R."/>
            <person name="Murat C."/>
            <person name="Ohm R."/>
            <person name="Olson A."/>
            <person name="Spatafora J."/>
            <person name="Veneault-Fourrey C."/>
            <person name="Henrissat B."/>
            <person name="Grigoriev I."/>
            <person name="Martin F."/>
            <person name="Perotto S."/>
        </authorList>
    </citation>
    <scope>NUCLEOTIDE SEQUENCE [LARGE SCALE GENOMIC DNA]</scope>
    <source>
        <strain evidence="3 4">E</strain>
    </source>
</reference>
<keyword evidence="4" id="KW-1185">Reference proteome</keyword>
<keyword evidence="1" id="KW-0862">Zinc</keyword>
<evidence type="ECO:0000313" key="4">
    <source>
        <dbReference type="Proteomes" id="UP000235371"/>
    </source>
</evidence>
<organism evidence="3 4">
    <name type="scientific">Hyaloscypha bicolor E</name>
    <dbReference type="NCBI Taxonomy" id="1095630"/>
    <lineage>
        <taxon>Eukaryota</taxon>
        <taxon>Fungi</taxon>
        <taxon>Dikarya</taxon>
        <taxon>Ascomycota</taxon>
        <taxon>Pezizomycotina</taxon>
        <taxon>Leotiomycetes</taxon>
        <taxon>Helotiales</taxon>
        <taxon>Hyaloscyphaceae</taxon>
        <taxon>Hyaloscypha</taxon>
        <taxon>Hyaloscypha bicolor</taxon>
    </lineage>
</organism>
<dbReference type="GO" id="GO:0008270">
    <property type="term" value="F:zinc ion binding"/>
    <property type="evidence" value="ECO:0007669"/>
    <property type="project" value="UniProtKB-KW"/>
</dbReference>
<gene>
    <name evidence="3" type="ORF">K444DRAFT_290784</name>
</gene>
<keyword evidence="1" id="KW-0479">Metal-binding</keyword>
<dbReference type="InterPro" id="IPR013087">
    <property type="entry name" value="Znf_C2H2_type"/>
</dbReference>
<protein>
    <recommendedName>
        <fullName evidence="2">C2H2-type domain-containing protein</fullName>
    </recommendedName>
</protein>
<name>A0A2J6SFP3_9HELO</name>
<evidence type="ECO:0000256" key="1">
    <source>
        <dbReference type="PROSITE-ProRule" id="PRU00042"/>
    </source>
</evidence>
<sequence length="211" mass="24208">MDFLPGGQPSPRIVCRYRKCKASFSRKTDARRHERQVHQSAKIFCKFAGCRFRGTVRAEVMRRHLKSKHLFEVESTFQLDNDNLEGGLPKVKIPREFPFPEHKIDSFSNWSSRLLPIVSNPRETREVEQLLETYTGIGDELLSGNSIPLSGLEEIDVEPTNFEHGTDNQQTVDQYHIGEIQPTEIIASSSHYAPCQNRYPGSDEQHPGWQN</sequence>
<dbReference type="PROSITE" id="PS00028">
    <property type="entry name" value="ZINC_FINGER_C2H2_1"/>
    <property type="match status" value="1"/>
</dbReference>
<evidence type="ECO:0000259" key="2">
    <source>
        <dbReference type="PROSITE" id="PS50157"/>
    </source>
</evidence>
<dbReference type="RefSeq" id="XP_024726473.1">
    <property type="nucleotide sequence ID" value="XM_024871651.1"/>
</dbReference>
<evidence type="ECO:0000313" key="3">
    <source>
        <dbReference type="EMBL" id="PMD49569.1"/>
    </source>
</evidence>
<feature type="domain" description="C2H2-type" evidence="2">
    <location>
        <begin position="13"/>
        <end position="43"/>
    </location>
</feature>
<dbReference type="InParanoid" id="A0A2J6SFP3"/>
<dbReference type="PROSITE" id="PS50157">
    <property type="entry name" value="ZINC_FINGER_C2H2_2"/>
    <property type="match status" value="1"/>
</dbReference>
<dbReference type="EMBL" id="KZ613920">
    <property type="protein sequence ID" value="PMD49569.1"/>
    <property type="molecule type" value="Genomic_DNA"/>
</dbReference>
<dbReference type="STRING" id="1095630.A0A2J6SFP3"/>
<keyword evidence="1" id="KW-0863">Zinc-finger</keyword>
<dbReference type="GeneID" id="36579733"/>
<proteinExistence type="predicted"/>
<dbReference type="OrthoDB" id="3481282at2759"/>
<accession>A0A2J6SFP3</accession>
<dbReference type="AlphaFoldDB" id="A0A2J6SFP3"/>
<dbReference type="SMART" id="SM00355">
    <property type="entry name" value="ZnF_C2H2"/>
    <property type="match status" value="2"/>
</dbReference>